<evidence type="ECO:0000259" key="1">
    <source>
        <dbReference type="PROSITE" id="PS50943"/>
    </source>
</evidence>
<keyword evidence="3" id="KW-1185">Reference proteome</keyword>
<dbReference type="CDD" id="cd00093">
    <property type="entry name" value="HTH_XRE"/>
    <property type="match status" value="1"/>
</dbReference>
<dbReference type="RefSeq" id="WP_126548778.1">
    <property type="nucleotide sequence ID" value="NZ_BIFS01000001.1"/>
</dbReference>
<sequence>MGIESLDATHQGQVIAQYRKAKKWSQLDLAEALQIDVRTVQRMEQQSMIKSTERRKLLVGLLGIPAILLDVKNETPQINQAEIALNEDRMAFLEDQMTTRWDMYHTGGTLRAARGLDLWIKEISAFTRSTQGTSWHVRAMTLLTMSYQLQSCLARDMMDYKLAHQAYKNAYQVAREINDPELIGSALARQGVTFIQQDRPEDAIKFLTGALNVINNQGLPNLRGYTLQALSEAYAKAQMPQESWRYIGLAERILERKDQYIEVNGSRFSLSSVTAQKGIDAVLLRDYERAITLIDRGLVTYDPTIIRGRARLLAQKAEAYCGLGLIDICVAHAEESLMLARSVGSNKTITRIKQLYSYLTQSKWRKELSIAHLGAMLSN</sequence>
<accession>A0A402AD39</accession>
<evidence type="ECO:0000313" key="3">
    <source>
        <dbReference type="Proteomes" id="UP000287188"/>
    </source>
</evidence>
<dbReference type="PROSITE" id="PS50943">
    <property type="entry name" value="HTH_CROC1"/>
    <property type="match status" value="1"/>
</dbReference>
<proteinExistence type="predicted"/>
<comment type="caution">
    <text evidence="2">The sequence shown here is derived from an EMBL/GenBank/DDBJ whole genome shotgun (WGS) entry which is preliminary data.</text>
</comment>
<dbReference type="OrthoDB" id="159721at2"/>
<dbReference type="Pfam" id="PF01381">
    <property type="entry name" value="HTH_3"/>
    <property type="match status" value="1"/>
</dbReference>
<dbReference type="EMBL" id="BIFS01000001">
    <property type="protein sequence ID" value="GCE17004.1"/>
    <property type="molecule type" value="Genomic_DNA"/>
</dbReference>
<dbReference type="Proteomes" id="UP000287188">
    <property type="component" value="Unassembled WGS sequence"/>
</dbReference>
<dbReference type="Gene3D" id="1.25.40.10">
    <property type="entry name" value="Tetratricopeptide repeat domain"/>
    <property type="match status" value="1"/>
</dbReference>
<reference evidence="3" key="1">
    <citation type="submission" date="2018-12" db="EMBL/GenBank/DDBJ databases">
        <title>Tengunoibacter tsumagoiensis gen. nov., sp. nov., Dictyobacter kobayashii sp. nov., D. alpinus sp. nov., and D. joshuensis sp. nov. and description of Dictyobacteraceae fam. nov. within the order Ktedonobacterales isolated from Tengu-no-mugimeshi.</title>
        <authorList>
            <person name="Wang C.M."/>
            <person name="Zheng Y."/>
            <person name="Sakai Y."/>
            <person name="Toyoda A."/>
            <person name="Minakuchi Y."/>
            <person name="Abe K."/>
            <person name="Yokota A."/>
            <person name="Yabe S."/>
        </authorList>
    </citation>
    <scope>NUCLEOTIDE SEQUENCE [LARGE SCALE GENOMIC DNA]</scope>
    <source>
        <strain evidence="3">Uno11</strain>
    </source>
</reference>
<protein>
    <recommendedName>
        <fullName evidence="1">HTH cro/C1-type domain-containing protein</fullName>
    </recommendedName>
</protein>
<dbReference type="AlphaFoldDB" id="A0A402AD39"/>
<gene>
    <name evidence="2" type="ORF">KDK_08040</name>
</gene>
<evidence type="ECO:0000313" key="2">
    <source>
        <dbReference type="EMBL" id="GCE17004.1"/>
    </source>
</evidence>
<organism evidence="2 3">
    <name type="scientific">Dictyobacter kobayashii</name>
    <dbReference type="NCBI Taxonomy" id="2014872"/>
    <lineage>
        <taxon>Bacteria</taxon>
        <taxon>Bacillati</taxon>
        <taxon>Chloroflexota</taxon>
        <taxon>Ktedonobacteria</taxon>
        <taxon>Ktedonobacterales</taxon>
        <taxon>Dictyobacteraceae</taxon>
        <taxon>Dictyobacter</taxon>
    </lineage>
</organism>
<dbReference type="SMART" id="SM00530">
    <property type="entry name" value="HTH_XRE"/>
    <property type="match status" value="1"/>
</dbReference>
<feature type="domain" description="HTH cro/C1-type" evidence="1">
    <location>
        <begin position="15"/>
        <end position="69"/>
    </location>
</feature>
<dbReference type="SUPFAM" id="SSF48452">
    <property type="entry name" value="TPR-like"/>
    <property type="match status" value="1"/>
</dbReference>
<dbReference type="InterPro" id="IPR010982">
    <property type="entry name" value="Lambda_DNA-bd_dom_sf"/>
</dbReference>
<dbReference type="InterPro" id="IPR001387">
    <property type="entry name" value="Cro/C1-type_HTH"/>
</dbReference>
<dbReference type="Gene3D" id="1.10.260.40">
    <property type="entry name" value="lambda repressor-like DNA-binding domains"/>
    <property type="match status" value="1"/>
</dbReference>
<name>A0A402AD39_9CHLR</name>
<dbReference type="InterPro" id="IPR011990">
    <property type="entry name" value="TPR-like_helical_dom_sf"/>
</dbReference>
<dbReference type="SUPFAM" id="SSF47413">
    <property type="entry name" value="lambda repressor-like DNA-binding domains"/>
    <property type="match status" value="1"/>
</dbReference>
<dbReference type="GO" id="GO:0003677">
    <property type="term" value="F:DNA binding"/>
    <property type="evidence" value="ECO:0007669"/>
    <property type="project" value="InterPro"/>
</dbReference>